<feature type="domain" description="RNA polymerase beta subunit protrusion" evidence="7">
    <location>
        <begin position="219"/>
        <end position="312"/>
    </location>
</feature>
<comment type="caution">
    <text evidence="8">The sequence shown here is derived from an EMBL/GenBank/DDBJ whole genome shotgun (WGS) entry which is preliminary data.</text>
</comment>
<sequence length="313" mass="35504">YWFPVDIDIASGQCLICTTIFSRPPLKNTKHPSLCFIRLSSGGSRVKTCTEKMDVVYVSDDDDDVERIAPELEDTAIEMHMTNLSDDDDDDEDNDDDDVEIVPKLGETATEMDMTNISEAHPVSEDVLYITEDEDNHLENWEMGDILKDIEDCANNKNVDIVDRVREVASFTDVASLAEETEGSEKEQDVKVELDSEMSDKEIHTFCKDASKAFFDEWGLISHQLNSFNDFMSNGLQKVFDDLGDYDVEPDYNPQRRRSDGLCYRASISFGKVTVENPSYCTKEGNNLPLKPSEARLRNMTYSSPVYVEMTTK</sequence>
<comment type="similarity">
    <text evidence="1">Belongs to the RNA polymerase beta chain family.</text>
</comment>
<evidence type="ECO:0000259" key="7">
    <source>
        <dbReference type="Pfam" id="PF04563"/>
    </source>
</evidence>
<keyword evidence="6" id="KW-0804">Transcription</keyword>
<evidence type="ECO:0000313" key="8">
    <source>
        <dbReference type="EMBL" id="KAH9330049.1"/>
    </source>
</evidence>
<dbReference type="InterPro" id="IPR007644">
    <property type="entry name" value="RNA_pol_bsu_protrusion"/>
</dbReference>
<dbReference type="GO" id="GO:0000428">
    <property type="term" value="C:DNA-directed RNA polymerase complex"/>
    <property type="evidence" value="ECO:0007669"/>
    <property type="project" value="UniProtKB-KW"/>
</dbReference>
<dbReference type="AlphaFoldDB" id="A0AA38LNA8"/>
<gene>
    <name evidence="8" type="ORF">KI387_002157</name>
</gene>
<dbReference type="GO" id="GO:0003899">
    <property type="term" value="F:DNA-directed RNA polymerase activity"/>
    <property type="evidence" value="ECO:0007669"/>
    <property type="project" value="UniProtKB-EC"/>
</dbReference>
<evidence type="ECO:0000256" key="5">
    <source>
        <dbReference type="ARBA" id="ARBA00022695"/>
    </source>
</evidence>
<dbReference type="Proteomes" id="UP000824469">
    <property type="component" value="Unassembled WGS sequence"/>
</dbReference>
<evidence type="ECO:0000256" key="3">
    <source>
        <dbReference type="ARBA" id="ARBA00022478"/>
    </source>
</evidence>
<dbReference type="Gene3D" id="3.90.1100.10">
    <property type="match status" value="1"/>
</dbReference>
<dbReference type="SUPFAM" id="SSF64484">
    <property type="entry name" value="beta and beta-prime subunits of DNA dependent RNA-polymerase"/>
    <property type="match status" value="1"/>
</dbReference>
<evidence type="ECO:0000256" key="1">
    <source>
        <dbReference type="ARBA" id="ARBA00006835"/>
    </source>
</evidence>
<evidence type="ECO:0000256" key="4">
    <source>
        <dbReference type="ARBA" id="ARBA00022679"/>
    </source>
</evidence>
<feature type="non-terminal residue" evidence="8">
    <location>
        <position position="313"/>
    </location>
</feature>
<evidence type="ECO:0000256" key="6">
    <source>
        <dbReference type="ARBA" id="ARBA00023163"/>
    </source>
</evidence>
<dbReference type="InterPro" id="IPR015712">
    <property type="entry name" value="DNA-dir_RNA_pol_su2"/>
</dbReference>
<feature type="non-terminal residue" evidence="8">
    <location>
        <position position="1"/>
    </location>
</feature>
<keyword evidence="9" id="KW-1185">Reference proteome</keyword>
<evidence type="ECO:0000313" key="9">
    <source>
        <dbReference type="Proteomes" id="UP000824469"/>
    </source>
</evidence>
<dbReference type="GO" id="GO:0006351">
    <property type="term" value="P:DNA-templated transcription"/>
    <property type="evidence" value="ECO:0007669"/>
    <property type="project" value="InterPro"/>
</dbReference>
<dbReference type="Pfam" id="PF04563">
    <property type="entry name" value="RNA_pol_Rpb2_1"/>
    <property type="match status" value="1"/>
</dbReference>
<dbReference type="EMBL" id="JAHRHJ020000001">
    <property type="protein sequence ID" value="KAH9330049.1"/>
    <property type="molecule type" value="Genomic_DNA"/>
</dbReference>
<dbReference type="PANTHER" id="PTHR20856">
    <property type="entry name" value="DNA-DIRECTED RNA POLYMERASE I SUBUNIT 2"/>
    <property type="match status" value="1"/>
</dbReference>
<dbReference type="GO" id="GO:0003677">
    <property type="term" value="F:DNA binding"/>
    <property type="evidence" value="ECO:0007669"/>
    <property type="project" value="InterPro"/>
</dbReference>
<keyword evidence="5" id="KW-0548">Nucleotidyltransferase</keyword>
<protein>
    <recommendedName>
        <fullName evidence="2">DNA-directed RNA polymerase</fullName>
        <ecNumber evidence="2">2.7.7.6</ecNumber>
    </recommendedName>
</protein>
<reference evidence="8 9" key="1">
    <citation type="journal article" date="2021" name="Nat. Plants">
        <title>The Taxus genome provides insights into paclitaxel biosynthesis.</title>
        <authorList>
            <person name="Xiong X."/>
            <person name="Gou J."/>
            <person name="Liao Q."/>
            <person name="Li Y."/>
            <person name="Zhou Q."/>
            <person name="Bi G."/>
            <person name="Li C."/>
            <person name="Du R."/>
            <person name="Wang X."/>
            <person name="Sun T."/>
            <person name="Guo L."/>
            <person name="Liang H."/>
            <person name="Lu P."/>
            <person name="Wu Y."/>
            <person name="Zhang Z."/>
            <person name="Ro D.K."/>
            <person name="Shang Y."/>
            <person name="Huang S."/>
            <person name="Yan J."/>
        </authorList>
    </citation>
    <scope>NUCLEOTIDE SEQUENCE [LARGE SCALE GENOMIC DNA]</scope>
    <source>
        <strain evidence="8">Ta-2019</strain>
    </source>
</reference>
<keyword evidence="4" id="KW-0808">Transferase</keyword>
<name>A0AA38LNA8_TAXCH</name>
<organism evidence="8 9">
    <name type="scientific">Taxus chinensis</name>
    <name type="common">Chinese yew</name>
    <name type="synonym">Taxus wallichiana var. chinensis</name>
    <dbReference type="NCBI Taxonomy" id="29808"/>
    <lineage>
        <taxon>Eukaryota</taxon>
        <taxon>Viridiplantae</taxon>
        <taxon>Streptophyta</taxon>
        <taxon>Embryophyta</taxon>
        <taxon>Tracheophyta</taxon>
        <taxon>Spermatophyta</taxon>
        <taxon>Pinopsida</taxon>
        <taxon>Pinidae</taxon>
        <taxon>Conifers II</taxon>
        <taxon>Cupressales</taxon>
        <taxon>Taxaceae</taxon>
        <taxon>Taxus</taxon>
    </lineage>
</organism>
<dbReference type="EC" id="2.7.7.6" evidence="2"/>
<accession>A0AA38LNA8</accession>
<dbReference type="GO" id="GO:0032549">
    <property type="term" value="F:ribonucleoside binding"/>
    <property type="evidence" value="ECO:0007669"/>
    <property type="project" value="InterPro"/>
</dbReference>
<keyword evidence="3" id="KW-0240">DNA-directed RNA polymerase</keyword>
<evidence type="ECO:0000256" key="2">
    <source>
        <dbReference type="ARBA" id="ARBA00012418"/>
    </source>
</evidence>
<proteinExistence type="inferred from homology"/>